<comment type="caution">
    <text evidence="1">The sequence shown here is derived from an EMBL/GenBank/DDBJ whole genome shotgun (WGS) entry which is preliminary data.</text>
</comment>
<name>A0ABC8QQA5_9AQUA</name>
<evidence type="ECO:0000313" key="1">
    <source>
        <dbReference type="EMBL" id="CAK9134885.1"/>
    </source>
</evidence>
<reference evidence="1 2" key="1">
    <citation type="submission" date="2024-02" db="EMBL/GenBank/DDBJ databases">
        <authorList>
            <person name="Vignale AGUSTIN F."/>
            <person name="Sosa J E."/>
            <person name="Modenutti C."/>
        </authorList>
    </citation>
    <scope>NUCLEOTIDE SEQUENCE [LARGE SCALE GENOMIC DNA]</scope>
</reference>
<dbReference type="EMBL" id="CAUOFW020000669">
    <property type="protein sequence ID" value="CAK9134885.1"/>
    <property type="molecule type" value="Genomic_DNA"/>
</dbReference>
<organism evidence="1 2">
    <name type="scientific">Ilex paraguariensis</name>
    <name type="common">yerba mate</name>
    <dbReference type="NCBI Taxonomy" id="185542"/>
    <lineage>
        <taxon>Eukaryota</taxon>
        <taxon>Viridiplantae</taxon>
        <taxon>Streptophyta</taxon>
        <taxon>Embryophyta</taxon>
        <taxon>Tracheophyta</taxon>
        <taxon>Spermatophyta</taxon>
        <taxon>Magnoliopsida</taxon>
        <taxon>eudicotyledons</taxon>
        <taxon>Gunneridae</taxon>
        <taxon>Pentapetalae</taxon>
        <taxon>asterids</taxon>
        <taxon>campanulids</taxon>
        <taxon>Aquifoliales</taxon>
        <taxon>Aquifoliaceae</taxon>
        <taxon>Ilex</taxon>
    </lineage>
</organism>
<protein>
    <submittedName>
        <fullName evidence="1">Uncharacterized protein</fullName>
    </submittedName>
</protein>
<proteinExistence type="predicted"/>
<dbReference type="AlphaFoldDB" id="A0ABC8QQA5"/>
<sequence>MLLHNGKRAFTTNRKAMGNNLSKEMVAKGLGLMDSDDPFNGMKQLGHQNNHSGLVLPFVRTEGFNTLVQLRSHMLPAENTTSIFFKDPRSKILVKFSSIQVMGL</sequence>
<dbReference type="Proteomes" id="UP001642360">
    <property type="component" value="Unassembled WGS sequence"/>
</dbReference>
<gene>
    <name evidence="1" type="ORF">ILEXP_LOCUS1814</name>
</gene>
<accession>A0ABC8QQA5</accession>
<evidence type="ECO:0000313" key="2">
    <source>
        <dbReference type="Proteomes" id="UP001642360"/>
    </source>
</evidence>
<keyword evidence="2" id="KW-1185">Reference proteome</keyword>